<sequence>MDACLARDVQLKLQKLTEYADEGKWHNGSSSSSRDQALHVLAVHALQLAAAAAAAAASAVSDDANTNIQAAALPAVDGVALSNSAVCLLHMGQLTEAISCLEAGLQQHPADTAQECTLLNLGIMFDLAYRTSSAQQARRHIASSLMRSVPDDFDLAVMALEHGS</sequence>
<evidence type="ECO:0000313" key="2">
    <source>
        <dbReference type="Proteomes" id="UP001244341"/>
    </source>
</evidence>
<evidence type="ECO:0000313" key="1">
    <source>
        <dbReference type="EMBL" id="WIA18703.1"/>
    </source>
</evidence>
<dbReference type="Proteomes" id="UP001244341">
    <property type="component" value="Chromosome 10b"/>
</dbReference>
<keyword evidence="2" id="KW-1185">Reference proteome</keyword>
<organism evidence="1 2">
    <name type="scientific">Tetradesmus obliquus</name>
    <name type="common">Green alga</name>
    <name type="synonym">Acutodesmus obliquus</name>
    <dbReference type="NCBI Taxonomy" id="3088"/>
    <lineage>
        <taxon>Eukaryota</taxon>
        <taxon>Viridiplantae</taxon>
        <taxon>Chlorophyta</taxon>
        <taxon>core chlorophytes</taxon>
        <taxon>Chlorophyceae</taxon>
        <taxon>CS clade</taxon>
        <taxon>Sphaeropleales</taxon>
        <taxon>Scenedesmaceae</taxon>
        <taxon>Tetradesmus</taxon>
    </lineage>
</organism>
<dbReference type="PANTHER" id="PTHR21581">
    <property type="entry name" value="D-ALANYL-D-ALANINE CARBOXYPEPTIDASE"/>
    <property type="match status" value="1"/>
</dbReference>
<name>A0ABY8UB73_TETOB</name>
<proteinExistence type="predicted"/>
<accession>A0ABY8UB73</accession>
<reference evidence="1 2" key="1">
    <citation type="submission" date="2023-05" db="EMBL/GenBank/DDBJ databases">
        <title>A 100% complete, gapless, phased diploid assembly of the Scenedesmus obliquus UTEX 3031 genome.</title>
        <authorList>
            <person name="Biondi T.C."/>
            <person name="Hanschen E.R."/>
            <person name="Kwon T."/>
            <person name="Eng W."/>
            <person name="Kruse C.P.S."/>
            <person name="Koehler S.I."/>
            <person name="Kunde Y."/>
            <person name="Gleasner C.D."/>
            <person name="You Mak K.T."/>
            <person name="Polle J."/>
            <person name="Hovde B.T."/>
            <person name="Starkenburg S.R."/>
        </authorList>
    </citation>
    <scope>NUCLEOTIDE SEQUENCE [LARGE SCALE GENOMIC DNA]</scope>
    <source>
        <strain evidence="1 2">DOE0152z</strain>
    </source>
</reference>
<dbReference type="PANTHER" id="PTHR21581:SF6">
    <property type="entry name" value="TRAFFICKING PROTEIN PARTICLE COMPLEX SUBUNIT 12"/>
    <property type="match status" value="1"/>
</dbReference>
<protein>
    <submittedName>
        <fullName evidence="1">Uncharacterized protein</fullName>
    </submittedName>
</protein>
<dbReference type="SUPFAM" id="SSF48452">
    <property type="entry name" value="TPR-like"/>
    <property type="match status" value="1"/>
</dbReference>
<dbReference type="InterPro" id="IPR011990">
    <property type="entry name" value="TPR-like_helical_dom_sf"/>
</dbReference>
<gene>
    <name evidence="1" type="ORF">OEZ85_003404</name>
</gene>
<dbReference type="EMBL" id="CP126217">
    <property type="protein sequence ID" value="WIA18703.1"/>
    <property type="molecule type" value="Genomic_DNA"/>
</dbReference>